<name>A0AAD9IQR9_9ANNE</name>
<dbReference type="GO" id="GO:0003824">
    <property type="term" value="F:catalytic activity"/>
    <property type="evidence" value="ECO:0007669"/>
    <property type="project" value="InterPro"/>
</dbReference>
<organism evidence="2 3">
    <name type="scientific">Paralvinella palmiformis</name>
    <dbReference type="NCBI Taxonomy" id="53620"/>
    <lineage>
        <taxon>Eukaryota</taxon>
        <taxon>Metazoa</taxon>
        <taxon>Spiralia</taxon>
        <taxon>Lophotrochozoa</taxon>
        <taxon>Annelida</taxon>
        <taxon>Polychaeta</taxon>
        <taxon>Sedentaria</taxon>
        <taxon>Canalipalpata</taxon>
        <taxon>Terebellida</taxon>
        <taxon>Terebelliformia</taxon>
        <taxon>Alvinellidae</taxon>
        <taxon>Paralvinella</taxon>
    </lineage>
</organism>
<dbReference type="PANTHER" id="PTHR46670:SF3">
    <property type="entry name" value="ENDONUCLEASE_EXONUCLEASE_PHOSPHATASE DOMAIN-CONTAINING PROTEIN"/>
    <property type="match status" value="1"/>
</dbReference>
<keyword evidence="3" id="KW-1185">Reference proteome</keyword>
<feature type="domain" description="Endonuclease/exonuclease/phosphatase" evidence="1">
    <location>
        <begin position="41"/>
        <end position="230"/>
    </location>
</feature>
<sequence>MRPRSGKHPKQIGSDASNLITVPITPYNGTAVQNVSIGLINCQSICNKSDEISDVVKDKDLDALVITETWLTGNVSDQKIVGDVTPAGYSFHHAARIHKKGGGVGILLRDSLKCETHLRFQAKSFENYQLTFISRGISVRVAIIYRLHPTKKNGLKAADFFKEFSGFVDSLATNSGHLLILGDFNIPWDCQRNADTKQLADILRSANLRQHVQERTHRHGHILDLVISRDDDNLIKGVSVSSMLSDYFLVGINVSLQIQSISAKVISYKRYKSIDKEAFLADLRVSSLVLDPPDDVDHLVDLYDNTLRDIVDQHAPLRTKEMPSRPMLPWYNKNIQAAKRHRRYCERLWIRTNSQSWTSGSNPADVDQIEQRVWAKIMAWKASSFPDTDFDTDWQSISILGRAFINGFGDGYGNALAGCQDGEFRVRVWKSLGHQPEQFNFILDELNKGYIPDMSALKVNIRTWDPTGSYISVQVLPKSLQLEDSTYSEVLISLVTGGLTV</sequence>
<dbReference type="Pfam" id="PF03372">
    <property type="entry name" value="Exo_endo_phos"/>
    <property type="match status" value="1"/>
</dbReference>
<dbReference type="InterPro" id="IPR005135">
    <property type="entry name" value="Endo/exonuclease/phosphatase"/>
</dbReference>
<dbReference type="PANTHER" id="PTHR46670">
    <property type="entry name" value="ENDO/EXONUCLEASE/PHOSPHATASE DOMAIN-CONTAINING PROTEIN"/>
    <property type="match status" value="1"/>
</dbReference>
<comment type="caution">
    <text evidence="2">The sequence shown here is derived from an EMBL/GenBank/DDBJ whole genome shotgun (WGS) entry which is preliminary data.</text>
</comment>
<evidence type="ECO:0000313" key="3">
    <source>
        <dbReference type="Proteomes" id="UP001208570"/>
    </source>
</evidence>
<gene>
    <name evidence="2" type="ORF">LSH36_1936g00001</name>
</gene>
<reference evidence="2" key="1">
    <citation type="journal article" date="2023" name="Mol. Biol. Evol.">
        <title>Third-Generation Sequencing Reveals the Adaptive Role of the Epigenome in Three Deep-Sea Polychaetes.</title>
        <authorList>
            <person name="Perez M."/>
            <person name="Aroh O."/>
            <person name="Sun Y."/>
            <person name="Lan Y."/>
            <person name="Juniper S.K."/>
            <person name="Young C.R."/>
            <person name="Angers B."/>
            <person name="Qian P.Y."/>
        </authorList>
    </citation>
    <scope>NUCLEOTIDE SEQUENCE</scope>
    <source>
        <strain evidence="2">P08H-3</strain>
    </source>
</reference>
<dbReference type="SUPFAM" id="SSF56219">
    <property type="entry name" value="DNase I-like"/>
    <property type="match status" value="1"/>
</dbReference>
<dbReference type="InterPro" id="IPR036691">
    <property type="entry name" value="Endo/exonu/phosph_ase_sf"/>
</dbReference>
<dbReference type="Gene3D" id="3.60.10.10">
    <property type="entry name" value="Endonuclease/exonuclease/phosphatase"/>
    <property type="match status" value="1"/>
</dbReference>
<dbReference type="AlphaFoldDB" id="A0AAD9IQR9"/>
<evidence type="ECO:0000313" key="2">
    <source>
        <dbReference type="EMBL" id="KAK2139216.1"/>
    </source>
</evidence>
<protein>
    <recommendedName>
        <fullName evidence="1">Endonuclease/exonuclease/phosphatase domain-containing protein</fullName>
    </recommendedName>
</protein>
<accession>A0AAD9IQR9</accession>
<dbReference type="Proteomes" id="UP001208570">
    <property type="component" value="Unassembled WGS sequence"/>
</dbReference>
<evidence type="ECO:0000259" key="1">
    <source>
        <dbReference type="Pfam" id="PF03372"/>
    </source>
</evidence>
<dbReference type="EMBL" id="JAODUP010001931">
    <property type="protein sequence ID" value="KAK2139216.1"/>
    <property type="molecule type" value="Genomic_DNA"/>
</dbReference>
<proteinExistence type="predicted"/>